<dbReference type="InterPro" id="IPR017938">
    <property type="entry name" value="Riboflavin_synthase-like_b-brl"/>
</dbReference>
<dbReference type="PROSITE" id="PS51177">
    <property type="entry name" value="LUMAZINE_BIND"/>
    <property type="match status" value="2"/>
</dbReference>
<evidence type="ECO:0000313" key="10">
    <source>
        <dbReference type="EMBL" id="TIB81606.1"/>
    </source>
</evidence>
<feature type="repeat" description="Lumazine-binding" evidence="8">
    <location>
        <begin position="17"/>
        <end position="117"/>
    </location>
</feature>
<comment type="function">
    <text evidence="1">Catalyzes the dismutation of two molecules of 6,7-dimethyl-8-ribityllumazine, resulting in the formation of riboflavin and 5-amino-6-(D-ribitylamino)uracil.</text>
</comment>
<dbReference type="NCBIfam" id="TIGR00187">
    <property type="entry name" value="ribE"/>
    <property type="match status" value="1"/>
</dbReference>
<dbReference type="InterPro" id="IPR023366">
    <property type="entry name" value="ATP_synth_asu-like_sf"/>
</dbReference>
<evidence type="ECO:0000313" key="16">
    <source>
        <dbReference type="Proteomes" id="UP000307169"/>
    </source>
</evidence>
<evidence type="ECO:0000313" key="13">
    <source>
        <dbReference type="EMBL" id="TIC68250.1"/>
    </source>
</evidence>
<dbReference type="CDD" id="cd00402">
    <property type="entry name" value="Riboflavin_synthase_like"/>
    <property type="match status" value="1"/>
</dbReference>
<comment type="pathway">
    <text evidence="2">Cofactor biosynthesis; riboflavin biosynthesis; riboflavin from 2-hydroxy-3-oxobutyl phosphate and 5-amino-6-(D-ribitylamino)uracil: step 2/2.</text>
</comment>
<dbReference type="EMBL" id="SPRO01000003">
    <property type="protein sequence ID" value="TIC33929.1"/>
    <property type="molecule type" value="Genomic_DNA"/>
</dbReference>
<dbReference type="Proteomes" id="UP000307169">
    <property type="component" value="Unassembled WGS sequence"/>
</dbReference>
<evidence type="ECO:0000256" key="3">
    <source>
        <dbReference type="ARBA" id="ARBA00012827"/>
    </source>
</evidence>
<dbReference type="Proteomes" id="UP000305647">
    <property type="component" value="Unassembled WGS sequence"/>
</dbReference>
<dbReference type="InterPro" id="IPR001783">
    <property type="entry name" value="Lumazine-bd"/>
</dbReference>
<protein>
    <recommendedName>
        <fullName evidence="4">Riboflavin synthase</fullName>
        <ecNumber evidence="3">2.5.1.9</ecNumber>
    </recommendedName>
</protein>
<evidence type="ECO:0000313" key="12">
    <source>
        <dbReference type="EMBL" id="TIC33929.1"/>
    </source>
</evidence>
<dbReference type="SUPFAM" id="SSF63380">
    <property type="entry name" value="Riboflavin synthase domain-like"/>
    <property type="match status" value="2"/>
</dbReference>
<evidence type="ECO:0000256" key="1">
    <source>
        <dbReference type="ARBA" id="ARBA00002803"/>
    </source>
</evidence>
<reference evidence="15 16" key="1">
    <citation type="submission" date="2019-03" db="EMBL/GenBank/DDBJ databases">
        <title>Sequencing 25 genomes of Wallemia mellicola.</title>
        <authorList>
            <person name="Gostincar C."/>
        </authorList>
    </citation>
    <scope>NUCLEOTIDE SEQUENCE [LARGE SCALE GENOMIC DNA]</scope>
    <source>
        <strain evidence="11 16">EXF-1262</strain>
        <strain evidence="14 17">EXF-1274</strain>
        <strain evidence="10 18">EXF-6152</strain>
        <strain evidence="13 19">EXF-757</strain>
        <strain evidence="12 15">EXF-8738</strain>
    </source>
</reference>
<dbReference type="EMBL" id="SPRW01000004">
    <property type="protein sequence ID" value="TIC70290.1"/>
    <property type="molecule type" value="Genomic_DNA"/>
</dbReference>
<name>A0A4T0P410_9BASI</name>
<gene>
    <name evidence="13" type="ORF">E3Q01_00978</name>
    <name evidence="14" type="ORF">E3Q02_00632</name>
    <name evidence="12" type="ORF">E3Q10_00512</name>
    <name evidence="11" type="ORF">E3Q17_00596</name>
    <name evidence="10" type="ORF">E3Q22_00900</name>
</gene>
<evidence type="ECO:0000313" key="14">
    <source>
        <dbReference type="EMBL" id="TIC70290.1"/>
    </source>
</evidence>
<dbReference type="Gene3D" id="2.40.30.20">
    <property type="match status" value="2"/>
</dbReference>
<dbReference type="EMBL" id="SPRC01000006">
    <property type="protein sequence ID" value="TIB81606.1"/>
    <property type="molecule type" value="Genomic_DNA"/>
</dbReference>
<proteinExistence type="predicted"/>
<evidence type="ECO:0000256" key="4">
    <source>
        <dbReference type="ARBA" id="ARBA00013950"/>
    </source>
</evidence>
<feature type="domain" description="Lumazine-binding" evidence="9">
    <location>
        <begin position="17"/>
        <end position="117"/>
    </location>
</feature>
<evidence type="ECO:0000313" key="18">
    <source>
        <dbReference type="Proteomes" id="UP000310685"/>
    </source>
</evidence>
<dbReference type="PANTHER" id="PTHR21098">
    <property type="entry name" value="RIBOFLAVIN SYNTHASE ALPHA CHAIN"/>
    <property type="match status" value="1"/>
</dbReference>
<dbReference type="NCBIfam" id="NF006767">
    <property type="entry name" value="PRK09289.1"/>
    <property type="match status" value="1"/>
</dbReference>
<dbReference type="InterPro" id="IPR026017">
    <property type="entry name" value="Lumazine-bd_dom"/>
</dbReference>
<dbReference type="Proteomes" id="UP000310685">
    <property type="component" value="Unassembled WGS sequence"/>
</dbReference>
<evidence type="ECO:0000259" key="9">
    <source>
        <dbReference type="PROSITE" id="PS51177"/>
    </source>
</evidence>
<dbReference type="GO" id="GO:0004746">
    <property type="term" value="F:riboflavin synthase activity"/>
    <property type="evidence" value="ECO:0007669"/>
    <property type="project" value="UniProtKB-EC"/>
</dbReference>
<evidence type="ECO:0000256" key="7">
    <source>
        <dbReference type="ARBA" id="ARBA00022737"/>
    </source>
</evidence>
<dbReference type="EMBL" id="SPRH01000004">
    <property type="protein sequence ID" value="TIC04218.1"/>
    <property type="molecule type" value="Genomic_DNA"/>
</dbReference>
<keyword evidence="6" id="KW-0808">Transferase</keyword>
<dbReference type="GO" id="GO:0009231">
    <property type="term" value="P:riboflavin biosynthetic process"/>
    <property type="evidence" value="ECO:0007669"/>
    <property type="project" value="UniProtKB-KW"/>
</dbReference>
<evidence type="ECO:0000256" key="8">
    <source>
        <dbReference type="PROSITE-ProRule" id="PRU00524"/>
    </source>
</evidence>
<keyword evidence="5" id="KW-0686">Riboflavin biosynthesis</keyword>
<evidence type="ECO:0000313" key="19">
    <source>
        <dbReference type="Proteomes" id="UP000310708"/>
    </source>
</evidence>
<sequence>MVFTGLVSNSSLKGYRLTNDEIEAVGRVSRIEQIDESENGGWSVTLTTSENLLSDCQNGDSIAVNGTCLTVVTFDKTSFKVGLAPETLQRTNLGELRVGDRVNLERAMQVGTRLGGHIVQGHVDTTTRIKDITNDGSSIRYKFDIPPKQHDRDNVGPYIIPKGYITLDGASLTVTFVDAREKTFGVMLIPYTQSQITLSSKKVGDSVNLEVDMVGKYVENAVEALFEEAEDVDGVGKQTPHGKRIALEGFVERAVERVLERKGIIGKAAQLLGR</sequence>
<dbReference type="EMBL" id="SPRX01000008">
    <property type="protein sequence ID" value="TIC68250.1"/>
    <property type="molecule type" value="Genomic_DNA"/>
</dbReference>
<evidence type="ECO:0000313" key="11">
    <source>
        <dbReference type="EMBL" id="TIC04218.1"/>
    </source>
</evidence>
<dbReference type="FunFam" id="2.40.30.20:FF:000004">
    <property type="entry name" value="Riboflavin synthase, alpha subunit"/>
    <property type="match status" value="1"/>
</dbReference>
<keyword evidence="7" id="KW-0677">Repeat</keyword>
<evidence type="ECO:0000256" key="2">
    <source>
        <dbReference type="ARBA" id="ARBA00004887"/>
    </source>
</evidence>
<accession>A0A4T0P410</accession>
<feature type="domain" description="Lumazine-binding" evidence="9">
    <location>
        <begin position="118"/>
        <end position="222"/>
    </location>
</feature>
<evidence type="ECO:0000256" key="6">
    <source>
        <dbReference type="ARBA" id="ARBA00022679"/>
    </source>
</evidence>
<comment type="caution">
    <text evidence="11">The sequence shown here is derived from an EMBL/GenBank/DDBJ whole genome shotgun (WGS) entry which is preliminary data.</text>
</comment>
<organism evidence="11 16">
    <name type="scientific">Wallemia mellicola</name>
    <dbReference type="NCBI Taxonomy" id="1708541"/>
    <lineage>
        <taxon>Eukaryota</taxon>
        <taxon>Fungi</taxon>
        <taxon>Dikarya</taxon>
        <taxon>Basidiomycota</taxon>
        <taxon>Wallemiomycotina</taxon>
        <taxon>Wallemiomycetes</taxon>
        <taxon>Wallemiales</taxon>
        <taxon>Wallemiaceae</taxon>
        <taxon>Wallemia</taxon>
    </lineage>
</organism>
<evidence type="ECO:0000313" key="17">
    <source>
        <dbReference type="Proteomes" id="UP000309601"/>
    </source>
</evidence>
<dbReference type="AlphaFoldDB" id="A0A4T0P410"/>
<dbReference type="Proteomes" id="UP000309601">
    <property type="component" value="Unassembled WGS sequence"/>
</dbReference>
<feature type="repeat" description="Lumazine-binding" evidence="8">
    <location>
        <begin position="118"/>
        <end position="222"/>
    </location>
</feature>
<evidence type="ECO:0000313" key="15">
    <source>
        <dbReference type="Proteomes" id="UP000305647"/>
    </source>
</evidence>
<dbReference type="Proteomes" id="UP000310708">
    <property type="component" value="Unassembled WGS sequence"/>
</dbReference>
<evidence type="ECO:0000256" key="5">
    <source>
        <dbReference type="ARBA" id="ARBA00022619"/>
    </source>
</evidence>
<dbReference type="EC" id="2.5.1.9" evidence="3"/>
<dbReference type="Pfam" id="PF00677">
    <property type="entry name" value="Lum_binding"/>
    <property type="match status" value="2"/>
</dbReference>
<dbReference type="PANTHER" id="PTHR21098:SF0">
    <property type="entry name" value="RIBOFLAVIN SYNTHASE"/>
    <property type="match status" value="1"/>
</dbReference>